<comment type="caution">
    <text evidence="9">The sequence shown here is derived from an EMBL/GenBank/DDBJ whole genome shotgun (WGS) entry which is preliminary data.</text>
</comment>
<sequence>MQNSETVFALEQQTIYVVPAAQRHGRFNDLFTIWFGSNINMLTIVTGALGTTLFGLGAVSALVAIAVGTLLGGVLMALHAAQGARLGVPQMVQTRGQFGAYGAIFVIAVVIVMYIGFFAANSVLAALSIADALHTSHTGLLILGVGALALLAAIYGYDLIHAYSRILTVASGLALVATFFWMFCFGGVSAAALSGGALTASGFVGMLSVAALYQLGYAPYVSDYTRYMPAETGTVPAFWATYTGSVLGSFLPMTLGVLLGLVAPDNVVAGLVRETGTAAPLIVIVFSLSITCNNAMNLYCGTLSVITIVQTFRSRWHPHASARAAISVILFAASLGLALAASADFMHNYENFLLLLLYVLIPWTSINLVDYYLIHKGHYDVDSFFAPDGGRYGTYNAAAITCYSGGILIQIPFVSNDLYTGPVARALGGADISWLVGILLISPVYYLMARHTGRHEMVVLNARV</sequence>
<evidence type="ECO:0000256" key="4">
    <source>
        <dbReference type="ARBA" id="ARBA00022692"/>
    </source>
</evidence>
<dbReference type="PANTHER" id="PTHR31806:SF1">
    <property type="entry name" value="PURINE-CYTOSINE PERMEASE FCY2-RELATED"/>
    <property type="match status" value="1"/>
</dbReference>
<feature type="transmembrane region" description="Helical" evidence="8">
    <location>
        <begin position="426"/>
        <end position="447"/>
    </location>
</feature>
<dbReference type="Pfam" id="PF02133">
    <property type="entry name" value="Transp_cyt_pur"/>
    <property type="match status" value="1"/>
</dbReference>
<feature type="transmembrane region" description="Helical" evidence="8">
    <location>
        <begin position="140"/>
        <end position="160"/>
    </location>
</feature>
<dbReference type="PIRSF" id="PIRSF002744">
    <property type="entry name" value="Pur-cyt_permease"/>
    <property type="match status" value="1"/>
</dbReference>
<dbReference type="CDD" id="cd11484">
    <property type="entry name" value="SLC-NCS1sbd_CobB-like"/>
    <property type="match status" value="1"/>
</dbReference>
<keyword evidence="3 7" id="KW-0813">Transport</keyword>
<evidence type="ECO:0000256" key="7">
    <source>
        <dbReference type="PIRNR" id="PIRNR002744"/>
    </source>
</evidence>
<keyword evidence="5 8" id="KW-1133">Transmembrane helix</keyword>
<feature type="transmembrane region" description="Helical" evidence="8">
    <location>
        <begin position="321"/>
        <end position="340"/>
    </location>
</feature>
<comment type="subcellular location">
    <subcellularLocation>
        <location evidence="1">Membrane</location>
        <topology evidence="1">Multi-pass membrane protein</topology>
    </subcellularLocation>
</comment>
<evidence type="ECO:0000313" key="10">
    <source>
        <dbReference type="Proteomes" id="UP000631653"/>
    </source>
</evidence>
<proteinExistence type="inferred from homology"/>
<feature type="transmembrane region" description="Helical" evidence="8">
    <location>
        <begin position="237"/>
        <end position="261"/>
    </location>
</feature>
<dbReference type="Gene3D" id="1.10.4160.10">
    <property type="entry name" value="Hydantoin permease"/>
    <property type="match status" value="1"/>
</dbReference>
<dbReference type="RefSeq" id="WP_173571304.1">
    <property type="nucleotide sequence ID" value="NZ_WOSY01000029.1"/>
</dbReference>
<dbReference type="PANTHER" id="PTHR31806">
    <property type="entry name" value="PURINE-CYTOSINE PERMEASE FCY2-RELATED"/>
    <property type="match status" value="1"/>
</dbReference>
<feature type="transmembrane region" description="Helical" evidence="8">
    <location>
        <begin position="197"/>
        <end position="216"/>
    </location>
</feature>
<comment type="similarity">
    <text evidence="2 7">Belongs to the purine-cytosine permease (2.A.39) family.</text>
</comment>
<dbReference type="Proteomes" id="UP000631653">
    <property type="component" value="Unassembled WGS sequence"/>
</dbReference>
<feature type="transmembrane region" description="Helical" evidence="8">
    <location>
        <begin position="281"/>
        <end position="309"/>
    </location>
</feature>
<feature type="transmembrane region" description="Helical" evidence="8">
    <location>
        <begin position="98"/>
        <end position="120"/>
    </location>
</feature>
<evidence type="ECO:0000256" key="6">
    <source>
        <dbReference type="ARBA" id="ARBA00023136"/>
    </source>
</evidence>
<reference evidence="9 10" key="1">
    <citation type="journal article" date="2020" name="Int. J. Syst. Evol. Microbiol.">
        <title>Novel acetic acid bacteria from cider fermentations: Acetobacter conturbans sp. nov. and Acetobacter fallax sp. nov.</title>
        <authorList>
            <person name="Sombolestani A.S."/>
            <person name="Cleenwerck I."/>
            <person name="Cnockaert M."/>
            <person name="Borremans W."/>
            <person name="Wieme A.D."/>
            <person name="De Vuyst L."/>
            <person name="Vandamme P."/>
        </authorList>
    </citation>
    <scope>NUCLEOTIDE SEQUENCE [LARGE SCALE GENOMIC DNA]</scope>
    <source>
        <strain evidence="9 10">LMG 1627</strain>
    </source>
</reference>
<protein>
    <submittedName>
        <fullName evidence="9">Cytosine permease</fullName>
    </submittedName>
</protein>
<name>A0ABX0K4B7_9PROT</name>
<evidence type="ECO:0000256" key="1">
    <source>
        <dbReference type="ARBA" id="ARBA00004141"/>
    </source>
</evidence>
<evidence type="ECO:0000256" key="3">
    <source>
        <dbReference type="ARBA" id="ARBA00022448"/>
    </source>
</evidence>
<feature type="transmembrane region" description="Helical" evidence="8">
    <location>
        <begin position="56"/>
        <end position="78"/>
    </location>
</feature>
<dbReference type="EMBL" id="WOSY01000029">
    <property type="protein sequence ID" value="NHN90087.1"/>
    <property type="molecule type" value="Genomic_DNA"/>
</dbReference>
<keyword evidence="6 7" id="KW-0472">Membrane</keyword>
<evidence type="ECO:0000256" key="5">
    <source>
        <dbReference type="ARBA" id="ARBA00022989"/>
    </source>
</evidence>
<accession>A0ABX0K4B7</accession>
<dbReference type="InterPro" id="IPR026030">
    <property type="entry name" value="Pur-cyt_permease_Fcy2/21/22"/>
</dbReference>
<evidence type="ECO:0000313" key="9">
    <source>
        <dbReference type="EMBL" id="NHN90087.1"/>
    </source>
</evidence>
<feature type="transmembrane region" description="Helical" evidence="8">
    <location>
        <begin position="30"/>
        <end position="50"/>
    </location>
</feature>
<evidence type="ECO:0000256" key="8">
    <source>
        <dbReference type="SAM" id="Phobius"/>
    </source>
</evidence>
<organism evidence="9 10">
    <name type="scientific">Acetobacter conturbans</name>
    <dbReference type="NCBI Taxonomy" id="1737472"/>
    <lineage>
        <taxon>Bacteria</taxon>
        <taxon>Pseudomonadati</taxon>
        <taxon>Pseudomonadota</taxon>
        <taxon>Alphaproteobacteria</taxon>
        <taxon>Acetobacterales</taxon>
        <taxon>Acetobacteraceae</taxon>
        <taxon>Acetobacter</taxon>
    </lineage>
</organism>
<dbReference type="InterPro" id="IPR001248">
    <property type="entry name" value="Pur-cyt_permease"/>
</dbReference>
<feature type="transmembrane region" description="Helical" evidence="8">
    <location>
        <begin position="352"/>
        <end position="374"/>
    </location>
</feature>
<keyword evidence="10" id="KW-1185">Reference proteome</keyword>
<keyword evidence="4 8" id="KW-0812">Transmembrane</keyword>
<feature type="transmembrane region" description="Helical" evidence="8">
    <location>
        <begin position="167"/>
        <end position="191"/>
    </location>
</feature>
<feature type="transmembrane region" description="Helical" evidence="8">
    <location>
        <begin position="395"/>
        <end position="414"/>
    </location>
</feature>
<evidence type="ECO:0000256" key="2">
    <source>
        <dbReference type="ARBA" id="ARBA00008974"/>
    </source>
</evidence>
<gene>
    <name evidence="9" type="ORF">GOB81_15935</name>
</gene>